<dbReference type="Proteomes" id="UP001056120">
    <property type="component" value="Linkage Group LG07"/>
</dbReference>
<name>A0ACB9ISC3_9ASTR</name>
<evidence type="ECO:0000313" key="1">
    <source>
        <dbReference type="EMBL" id="KAI3809952.1"/>
    </source>
</evidence>
<comment type="caution">
    <text evidence="1">The sequence shown here is derived from an EMBL/GenBank/DDBJ whole genome shotgun (WGS) entry which is preliminary data.</text>
</comment>
<reference evidence="1 2" key="2">
    <citation type="journal article" date="2022" name="Mol. Ecol. Resour.">
        <title>The genomes of chicory, endive, great burdock and yacon provide insights into Asteraceae paleo-polyploidization history and plant inulin production.</title>
        <authorList>
            <person name="Fan W."/>
            <person name="Wang S."/>
            <person name="Wang H."/>
            <person name="Wang A."/>
            <person name="Jiang F."/>
            <person name="Liu H."/>
            <person name="Zhao H."/>
            <person name="Xu D."/>
            <person name="Zhang Y."/>
        </authorList>
    </citation>
    <scope>NUCLEOTIDE SEQUENCE [LARGE SCALE GENOMIC DNA]</scope>
    <source>
        <strain evidence="2">cv. Yunnan</strain>
        <tissue evidence="1">Leaves</tissue>
    </source>
</reference>
<dbReference type="EMBL" id="CM042024">
    <property type="protein sequence ID" value="KAI3809952.1"/>
    <property type="molecule type" value="Genomic_DNA"/>
</dbReference>
<reference evidence="2" key="1">
    <citation type="journal article" date="2022" name="Mol. Ecol. Resour.">
        <title>The genomes of chicory, endive, great burdock and yacon provide insights into Asteraceae palaeo-polyploidization history and plant inulin production.</title>
        <authorList>
            <person name="Fan W."/>
            <person name="Wang S."/>
            <person name="Wang H."/>
            <person name="Wang A."/>
            <person name="Jiang F."/>
            <person name="Liu H."/>
            <person name="Zhao H."/>
            <person name="Xu D."/>
            <person name="Zhang Y."/>
        </authorList>
    </citation>
    <scope>NUCLEOTIDE SEQUENCE [LARGE SCALE GENOMIC DNA]</scope>
    <source>
        <strain evidence="2">cv. Yunnan</strain>
    </source>
</reference>
<sequence>MSKLKSISYGPRKPHKTSFLQHNDIFSAQSGLSPNILVAIVFTLLTSKHIQFTSTLCLHSNPLSLSTYMVVFCFLVDQKRKIKRTKPVAGSCSRCRRGASVADLITKTRFCYVPIYWRSSKAIVCTFCGATLKTYP</sequence>
<accession>A0ACB9ISC3</accession>
<keyword evidence="2" id="KW-1185">Reference proteome</keyword>
<gene>
    <name evidence="1" type="ORF">L1987_19556</name>
</gene>
<organism evidence="1 2">
    <name type="scientific">Smallanthus sonchifolius</name>
    <dbReference type="NCBI Taxonomy" id="185202"/>
    <lineage>
        <taxon>Eukaryota</taxon>
        <taxon>Viridiplantae</taxon>
        <taxon>Streptophyta</taxon>
        <taxon>Embryophyta</taxon>
        <taxon>Tracheophyta</taxon>
        <taxon>Spermatophyta</taxon>
        <taxon>Magnoliopsida</taxon>
        <taxon>eudicotyledons</taxon>
        <taxon>Gunneridae</taxon>
        <taxon>Pentapetalae</taxon>
        <taxon>asterids</taxon>
        <taxon>campanulids</taxon>
        <taxon>Asterales</taxon>
        <taxon>Asteraceae</taxon>
        <taxon>Asteroideae</taxon>
        <taxon>Heliantheae alliance</taxon>
        <taxon>Millerieae</taxon>
        <taxon>Smallanthus</taxon>
    </lineage>
</organism>
<proteinExistence type="predicted"/>
<protein>
    <submittedName>
        <fullName evidence="1">Uncharacterized protein</fullName>
    </submittedName>
</protein>
<evidence type="ECO:0000313" key="2">
    <source>
        <dbReference type="Proteomes" id="UP001056120"/>
    </source>
</evidence>